<protein>
    <submittedName>
        <fullName evidence="1">Uncharacterized protein</fullName>
    </submittedName>
</protein>
<dbReference type="EMBL" id="VTOY01000021">
    <property type="protein sequence ID" value="TYZ19622.1"/>
    <property type="molecule type" value="Genomic_DNA"/>
</dbReference>
<organism evidence="1 2">
    <name type="scientific">Selenomonas ruminis</name>
    <dbReference type="NCBI Taxonomy" id="2593411"/>
    <lineage>
        <taxon>Bacteria</taxon>
        <taxon>Bacillati</taxon>
        <taxon>Bacillota</taxon>
        <taxon>Negativicutes</taxon>
        <taxon>Selenomonadales</taxon>
        <taxon>Selenomonadaceae</taxon>
        <taxon>Selenomonas</taxon>
    </lineage>
</organism>
<sequence length="75" mass="8714">MTETDNCIEKLQWLFDKQNHEQQVEGISWCCNHEVMVKLSDPNKNFKVTRYLGVADFLEQICKGVEEASSWNYGG</sequence>
<dbReference type="AlphaFoldDB" id="A0A5D6VWI9"/>
<accession>A0A5D6VWI9</accession>
<comment type="caution">
    <text evidence="1">The sequence shown here is derived from an EMBL/GenBank/DDBJ whole genome shotgun (WGS) entry which is preliminary data.</text>
</comment>
<evidence type="ECO:0000313" key="2">
    <source>
        <dbReference type="Proteomes" id="UP000323646"/>
    </source>
</evidence>
<dbReference type="RefSeq" id="WP_149172422.1">
    <property type="nucleotide sequence ID" value="NZ_VTOY01000021.1"/>
</dbReference>
<proteinExistence type="predicted"/>
<keyword evidence="2" id="KW-1185">Reference proteome</keyword>
<gene>
    <name evidence="1" type="ORF">FZ040_13145</name>
</gene>
<reference evidence="1 2" key="1">
    <citation type="submission" date="2019-08" db="EMBL/GenBank/DDBJ databases">
        <title>Selenomonas sp. mPRGC5 and Selenomonas sp. mPRGC8 isolated from ruminal fluid of dairy goat (Capra hircus).</title>
        <authorList>
            <person name="Poothong S."/>
            <person name="Nuengjamnong C."/>
            <person name="Tanasupawat S."/>
        </authorList>
    </citation>
    <scope>NUCLEOTIDE SEQUENCE [LARGE SCALE GENOMIC DNA]</scope>
    <source>
        <strain evidence="2">mPRGC5</strain>
    </source>
</reference>
<name>A0A5D6VWI9_9FIRM</name>
<dbReference type="Proteomes" id="UP000323646">
    <property type="component" value="Unassembled WGS sequence"/>
</dbReference>
<evidence type="ECO:0000313" key="1">
    <source>
        <dbReference type="EMBL" id="TYZ19622.1"/>
    </source>
</evidence>